<feature type="region of interest" description="Disordered" evidence="1">
    <location>
        <begin position="73"/>
        <end position="92"/>
    </location>
</feature>
<keyword evidence="3" id="KW-1185">Reference proteome</keyword>
<organism evidence="2 3">
    <name type="scientific">Micractinium conductrix</name>
    <dbReference type="NCBI Taxonomy" id="554055"/>
    <lineage>
        <taxon>Eukaryota</taxon>
        <taxon>Viridiplantae</taxon>
        <taxon>Chlorophyta</taxon>
        <taxon>core chlorophytes</taxon>
        <taxon>Trebouxiophyceae</taxon>
        <taxon>Chlorellales</taxon>
        <taxon>Chlorellaceae</taxon>
        <taxon>Chlorella clade</taxon>
        <taxon>Micractinium</taxon>
    </lineage>
</organism>
<dbReference type="Proteomes" id="UP000239649">
    <property type="component" value="Unassembled WGS sequence"/>
</dbReference>
<dbReference type="EMBL" id="LHPF02000004">
    <property type="protein sequence ID" value="PSC74651.1"/>
    <property type="molecule type" value="Genomic_DNA"/>
</dbReference>
<sequence>MLRAERAPDPLERMLAVCRVVLCLATDLVRPGRGFGDTPTVVLGQHYLSRRQLGERHRGDTMQLFLQELASHEPLGPTQHPKYTAPASSAPPGTALPAPVAATLSLRVRPTVAARQQPTGLLAQLGGGSKVGKSGGGGGGGADGAPPAWLECSFEGHAVVTLLRHAEEYRITLPSLVLTAPLAEACPLDFSGAAVILCEGTGLAATLRFAPFKGGRVTGSVATLLGGGHKEVASIGGSWLGTVTADSEEGSGVLWDAAAQSLPPATVNLAQPGPRAFTRLWTAILEAAVYVDATTAAKEGKRAAELAAALPAHMRHCLLYAVESSGLKSKQQQEAEQEAEIAAAAAAGAGVGPAVAAALPPCVLADHAKHGTLTYQIHYRVQPC</sequence>
<accession>A0A2P6VKL9</accession>
<dbReference type="SUPFAM" id="SSF144000">
    <property type="entry name" value="Oxysterol-binding protein-like"/>
    <property type="match status" value="1"/>
</dbReference>
<evidence type="ECO:0000256" key="1">
    <source>
        <dbReference type="SAM" id="MobiDB-lite"/>
    </source>
</evidence>
<name>A0A2P6VKL9_9CHLO</name>
<dbReference type="AlphaFoldDB" id="A0A2P6VKL9"/>
<feature type="region of interest" description="Disordered" evidence="1">
    <location>
        <begin position="123"/>
        <end position="142"/>
    </location>
</feature>
<dbReference type="OrthoDB" id="512930at2759"/>
<dbReference type="STRING" id="554055.A0A2P6VKL9"/>
<feature type="compositionally biased region" description="Gly residues" evidence="1">
    <location>
        <begin position="125"/>
        <end position="142"/>
    </location>
</feature>
<evidence type="ECO:0000313" key="2">
    <source>
        <dbReference type="EMBL" id="PSC74651.1"/>
    </source>
</evidence>
<gene>
    <name evidence="2" type="ORF">C2E20_2490</name>
</gene>
<dbReference type="Gene3D" id="2.40.160.120">
    <property type="match status" value="1"/>
</dbReference>
<dbReference type="InterPro" id="IPR037239">
    <property type="entry name" value="OSBP_sf"/>
</dbReference>
<reference evidence="2 3" key="1">
    <citation type="journal article" date="2018" name="Plant J.">
        <title>Genome sequences of Chlorella sorokiniana UTEX 1602 and Micractinium conductrix SAG 241.80: implications to maltose excretion by a green alga.</title>
        <authorList>
            <person name="Arriola M.B."/>
            <person name="Velmurugan N."/>
            <person name="Zhang Y."/>
            <person name="Plunkett M.H."/>
            <person name="Hondzo H."/>
            <person name="Barney B.M."/>
        </authorList>
    </citation>
    <scope>NUCLEOTIDE SEQUENCE [LARGE SCALE GENOMIC DNA]</scope>
    <source>
        <strain evidence="2 3">SAG 241.80</strain>
    </source>
</reference>
<protein>
    <submittedName>
        <fullName evidence="2">Oxysterol-binding -related 8 isoform X6</fullName>
    </submittedName>
</protein>
<proteinExistence type="predicted"/>
<evidence type="ECO:0000313" key="3">
    <source>
        <dbReference type="Proteomes" id="UP000239649"/>
    </source>
</evidence>
<comment type="caution">
    <text evidence="2">The sequence shown here is derived from an EMBL/GenBank/DDBJ whole genome shotgun (WGS) entry which is preliminary data.</text>
</comment>